<dbReference type="OrthoDB" id="345640at2"/>
<name>A0A2T6KM34_9RHOB</name>
<feature type="transmembrane region" description="Helical" evidence="3">
    <location>
        <begin position="233"/>
        <end position="251"/>
    </location>
</feature>
<keyword evidence="1 3" id="KW-0472">Membrane</keyword>
<dbReference type="PROSITE" id="PS51123">
    <property type="entry name" value="OMPA_2"/>
    <property type="match status" value="1"/>
</dbReference>
<dbReference type="InterPro" id="IPR006665">
    <property type="entry name" value="OmpA-like"/>
</dbReference>
<dbReference type="Gene3D" id="1.25.40.590">
    <property type="entry name" value="Type IV / VI secretion system, DotU"/>
    <property type="match status" value="1"/>
</dbReference>
<dbReference type="PANTHER" id="PTHR38033">
    <property type="entry name" value="MEMBRANE PROTEIN-RELATED"/>
    <property type="match status" value="1"/>
</dbReference>
<dbReference type="InterPro" id="IPR038522">
    <property type="entry name" value="T4/T6SS_DotU_sf"/>
</dbReference>
<feature type="region of interest" description="Disordered" evidence="2">
    <location>
        <begin position="1"/>
        <end position="30"/>
    </location>
</feature>
<dbReference type="EMBL" id="QBUD01000002">
    <property type="protein sequence ID" value="PUB17279.1"/>
    <property type="molecule type" value="Genomic_DNA"/>
</dbReference>
<dbReference type="Pfam" id="PF09850">
    <property type="entry name" value="DotU"/>
    <property type="match status" value="1"/>
</dbReference>
<reference evidence="5 6" key="1">
    <citation type="submission" date="2018-04" db="EMBL/GenBank/DDBJ databases">
        <title>Genomic Encyclopedia of Archaeal and Bacterial Type Strains, Phase II (KMG-II): from individual species to whole genera.</title>
        <authorList>
            <person name="Goeker M."/>
        </authorList>
    </citation>
    <scope>NUCLEOTIDE SEQUENCE [LARGE SCALE GENOMIC DNA]</scope>
    <source>
        <strain evidence="5 6">DSM 29955</strain>
    </source>
</reference>
<dbReference type="NCBIfam" id="TIGR03349">
    <property type="entry name" value="IV_VI_DotU"/>
    <property type="match status" value="1"/>
</dbReference>
<gene>
    <name evidence="5" type="ORF">C8N45_102291</name>
</gene>
<dbReference type="InterPro" id="IPR017732">
    <property type="entry name" value="T4/T6SS_DotU"/>
</dbReference>
<dbReference type="RefSeq" id="WP_108385424.1">
    <property type="nucleotide sequence ID" value="NZ_QBUD01000002.1"/>
</dbReference>
<feature type="compositionally biased region" description="Basic and acidic residues" evidence="2">
    <location>
        <begin position="1"/>
        <end position="17"/>
    </location>
</feature>
<dbReference type="SUPFAM" id="SSF103088">
    <property type="entry name" value="OmpA-like"/>
    <property type="match status" value="1"/>
</dbReference>
<dbReference type="AlphaFoldDB" id="A0A2T6KM34"/>
<organism evidence="5 6">
    <name type="scientific">Yoonia sediminilitoris</name>
    <dbReference type="NCBI Taxonomy" id="1286148"/>
    <lineage>
        <taxon>Bacteria</taxon>
        <taxon>Pseudomonadati</taxon>
        <taxon>Pseudomonadota</taxon>
        <taxon>Alphaproteobacteria</taxon>
        <taxon>Rhodobacterales</taxon>
        <taxon>Paracoccaceae</taxon>
        <taxon>Yoonia</taxon>
    </lineage>
</organism>
<dbReference type="Gene3D" id="3.30.1330.60">
    <property type="entry name" value="OmpA-like domain"/>
    <property type="match status" value="1"/>
</dbReference>
<dbReference type="InterPro" id="IPR036737">
    <property type="entry name" value="OmpA-like_sf"/>
</dbReference>
<evidence type="ECO:0000259" key="4">
    <source>
        <dbReference type="PROSITE" id="PS51123"/>
    </source>
</evidence>
<accession>A0A2T6KM34</accession>
<dbReference type="CDD" id="cd07185">
    <property type="entry name" value="OmpA_C-like"/>
    <property type="match status" value="1"/>
</dbReference>
<evidence type="ECO:0000256" key="3">
    <source>
        <dbReference type="SAM" id="Phobius"/>
    </source>
</evidence>
<dbReference type="PANTHER" id="PTHR38033:SF1">
    <property type="entry name" value="DOTU FAMILY TYPE IV_VI SECRETION SYSTEM PROTEIN"/>
    <property type="match status" value="1"/>
</dbReference>
<evidence type="ECO:0000313" key="6">
    <source>
        <dbReference type="Proteomes" id="UP000244523"/>
    </source>
</evidence>
<dbReference type="NCBIfam" id="NF038228">
    <property type="entry name" value="IcmH_DotU_IVB"/>
    <property type="match status" value="1"/>
</dbReference>
<dbReference type="GO" id="GO:0016020">
    <property type="term" value="C:membrane"/>
    <property type="evidence" value="ECO:0007669"/>
    <property type="project" value="UniProtKB-UniRule"/>
</dbReference>
<feature type="domain" description="OmpA-like" evidence="4">
    <location>
        <begin position="321"/>
        <end position="447"/>
    </location>
</feature>
<proteinExistence type="predicted"/>
<protein>
    <submittedName>
        <fullName evidence="5">Type VI secretion system protein ImpK</fullName>
    </submittedName>
</protein>
<keyword evidence="3" id="KW-1133">Transmembrane helix</keyword>
<dbReference type="Pfam" id="PF00691">
    <property type="entry name" value="OmpA"/>
    <property type="match status" value="1"/>
</dbReference>
<sequence>MTKDDPFGLETDPERTRIRPAKARPKPPPEVAHVAVDASARMRAGQTSDNPLVSAFSILLGLAPQLQSAQAVENPETLRARLLDNLNYARDSAVSSGIPLSRADQAAWFVAALLDDIVLNTPWGGHSSWPRQPLVATLYGDVDAGERFFARTDELLRYPDRDKDMLELVFICLSFGFRGMHRVTGSAGDGALAQLRGQLARQLRDPQADAAPLSPNWQGVAAPQEKQAFAVPYWAMGLIAVAVMLMVYVGLSMRLSGKSEQLYALADVLPPPTRAEIFRPVRDTAPVEEIELPTVSLDLLPLFAEAAPPDALDALTGREDVSLVVIAIQATDPEVFRSAKADINDEYRDLINALARVILENGDVIGGVSVVGHTDSIPVQRSNPFASNQGLSEARAKAVADLLVAAGVPTGIVTSSGKAAAEPIADNGTREGRARNRRVELIIAKRV</sequence>
<keyword evidence="3" id="KW-0812">Transmembrane</keyword>
<evidence type="ECO:0000313" key="5">
    <source>
        <dbReference type="EMBL" id="PUB17279.1"/>
    </source>
</evidence>
<evidence type="ECO:0000256" key="1">
    <source>
        <dbReference type="PROSITE-ProRule" id="PRU00473"/>
    </source>
</evidence>
<keyword evidence="6" id="KW-1185">Reference proteome</keyword>
<evidence type="ECO:0000256" key="2">
    <source>
        <dbReference type="SAM" id="MobiDB-lite"/>
    </source>
</evidence>
<dbReference type="Proteomes" id="UP000244523">
    <property type="component" value="Unassembled WGS sequence"/>
</dbReference>
<comment type="caution">
    <text evidence="5">The sequence shown here is derived from an EMBL/GenBank/DDBJ whole genome shotgun (WGS) entry which is preliminary data.</text>
</comment>